<gene>
    <name evidence="1" type="primary">moaD</name>
    <name evidence="1" type="ORF">OFBG_01125</name>
</gene>
<protein>
    <submittedName>
        <fullName evidence="1">Molybdopterin converting factor, subunit 1</fullName>
    </submittedName>
</protein>
<dbReference type="EMBL" id="GG658170">
    <property type="protein sequence ID" value="EEO30097.1"/>
    <property type="molecule type" value="Genomic_DNA"/>
</dbReference>
<dbReference type="RefSeq" id="WP_005880994.1">
    <property type="nucleotide sequence ID" value="NZ_CP019430.1"/>
</dbReference>
<dbReference type="InterPro" id="IPR016155">
    <property type="entry name" value="Mopterin_synth/thiamin_S_b"/>
</dbReference>
<dbReference type="Pfam" id="PF02597">
    <property type="entry name" value="ThiS"/>
    <property type="match status" value="1"/>
</dbReference>
<dbReference type="Gene3D" id="3.10.20.30">
    <property type="match status" value="1"/>
</dbReference>
<dbReference type="STRING" id="847.BRW83_1015"/>
<keyword evidence="2" id="KW-1185">Reference proteome</keyword>
<dbReference type="GeneID" id="77134903"/>
<dbReference type="Proteomes" id="UP000005089">
    <property type="component" value="Unassembled WGS sequence"/>
</dbReference>
<dbReference type="InterPro" id="IPR003749">
    <property type="entry name" value="ThiS/MoaD-like"/>
</dbReference>
<name>C3XA71_OXAFO</name>
<dbReference type="HOGENOM" id="CLU_114601_4_0_4"/>
<dbReference type="AlphaFoldDB" id="C3XA71"/>
<sequence length="84" mass="9501">MKIRLRYFARVREKLGVAEEWVTLPDDIRTVDDVRLFLMKRGGVWSEVLSAGQLKMACQLQMAQPDTKVTEGCEIAFFPPVTGG</sequence>
<dbReference type="InterPro" id="IPR012675">
    <property type="entry name" value="Beta-grasp_dom_sf"/>
</dbReference>
<evidence type="ECO:0000313" key="2">
    <source>
        <dbReference type="Proteomes" id="UP000005089"/>
    </source>
</evidence>
<dbReference type="CDD" id="cd00754">
    <property type="entry name" value="Ubl_MoaD"/>
    <property type="match status" value="1"/>
</dbReference>
<dbReference type="SUPFAM" id="SSF54285">
    <property type="entry name" value="MoaD/ThiS"/>
    <property type="match status" value="1"/>
</dbReference>
<dbReference type="NCBIfam" id="TIGR01682">
    <property type="entry name" value="moaD"/>
    <property type="match status" value="1"/>
</dbReference>
<organism evidence="1 2">
    <name type="scientific">Oxalobacter formigenes OXCC13</name>
    <dbReference type="NCBI Taxonomy" id="556269"/>
    <lineage>
        <taxon>Bacteria</taxon>
        <taxon>Pseudomonadati</taxon>
        <taxon>Pseudomonadota</taxon>
        <taxon>Betaproteobacteria</taxon>
        <taxon>Burkholderiales</taxon>
        <taxon>Oxalobacteraceae</taxon>
        <taxon>Oxalobacter</taxon>
    </lineage>
</organism>
<reference evidence="1 2" key="1">
    <citation type="submission" date="2009-02" db="EMBL/GenBank/DDBJ databases">
        <title>The Genome Sequence of Oxalobacter formigenes OXCC13.</title>
        <authorList>
            <consortium name="The Broad Institute Genome Sequencing Platform"/>
            <person name="Ward D."/>
            <person name="Young S.K."/>
            <person name="Kodira C.D."/>
            <person name="Zeng Q."/>
            <person name="Koehrsen M."/>
            <person name="Alvarado L."/>
            <person name="Berlin A."/>
            <person name="Borenstein D."/>
            <person name="Chen Z."/>
            <person name="Engels R."/>
            <person name="Freedman E."/>
            <person name="Gellesch M."/>
            <person name="Goldberg J."/>
            <person name="Griggs A."/>
            <person name="Gujja S."/>
            <person name="Heiman D."/>
            <person name="Hepburn T."/>
            <person name="Howarth C."/>
            <person name="Jen D."/>
            <person name="Larson L."/>
            <person name="Lewis B."/>
            <person name="Mehta T."/>
            <person name="Park D."/>
            <person name="Pearson M."/>
            <person name="Roberts A."/>
            <person name="Saif S."/>
            <person name="Shea T."/>
            <person name="Shenoy N."/>
            <person name="Sisk P."/>
            <person name="Stolte C."/>
            <person name="Sykes S."/>
            <person name="Walk T."/>
            <person name="White J."/>
            <person name="Yandava C."/>
            <person name="Allison M.J."/>
            <person name="Lander E."/>
            <person name="Nusbaum C."/>
            <person name="Galagan J."/>
            <person name="Birren B."/>
        </authorList>
    </citation>
    <scope>NUCLEOTIDE SEQUENCE [LARGE SCALE GENOMIC DNA]</scope>
    <source>
        <strain evidence="1 2">OXCC13</strain>
    </source>
</reference>
<dbReference type="OrthoDB" id="9801945at2"/>
<proteinExistence type="predicted"/>
<evidence type="ECO:0000313" key="1">
    <source>
        <dbReference type="EMBL" id="EEO30097.1"/>
    </source>
</evidence>
<accession>C3XA71</accession>